<dbReference type="GO" id="GO:0003677">
    <property type="term" value="F:DNA binding"/>
    <property type="evidence" value="ECO:0007669"/>
    <property type="project" value="UniProtKB-KW"/>
</dbReference>
<dbReference type="PANTHER" id="PTHR12506">
    <property type="entry name" value="PROTEIN PHOSPHATASE RELATED"/>
    <property type="match status" value="1"/>
</dbReference>
<dbReference type="SMART" id="SM00356">
    <property type="entry name" value="ZnF_C3H1"/>
    <property type="match status" value="5"/>
</dbReference>
<evidence type="ECO:0000259" key="7">
    <source>
        <dbReference type="PROSITE" id="PS50103"/>
    </source>
</evidence>
<dbReference type="Pfam" id="PF00642">
    <property type="entry name" value="zf-CCCH"/>
    <property type="match status" value="5"/>
</dbReference>
<dbReference type="PANTHER" id="PTHR12506:SF81">
    <property type="entry name" value="TRANSCRIPTION FACTOR C3H FAMILY-RELATED"/>
    <property type="match status" value="1"/>
</dbReference>
<feature type="zinc finger region" description="C3H1-type" evidence="5">
    <location>
        <begin position="517"/>
        <end position="545"/>
    </location>
</feature>
<protein>
    <submittedName>
        <fullName evidence="8">Zinc finger CCCH domain-containing protein 43</fullName>
        <ecNumber evidence="8">2.7.11.1</ecNumber>
    </submittedName>
</protein>
<feature type="zinc finger region" description="C3H1-type" evidence="5">
    <location>
        <begin position="288"/>
        <end position="316"/>
    </location>
</feature>
<dbReference type="PROSITE" id="PS50103">
    <property type="entry name" value="ZF_C3H1"/>
    <property type="match status" value="5"/>
</dbReference>
<dbReference type="GO" id="GO:0008270">
    <property type="term" value="F:zinc ion binding"/>
    <property type="evidence" value="ECO:0007669"/>
    <property type="project" value="UniProtKB-KW"/>
</dbReference>
<feature type="compositionally biased region" description="Polar residues" evidence="6">
    <location>
        <begin position="7"/>
        <end position="25"/>
    </location>
</feature>
<feature type="domain" description="C3H1-type" evidence="7">
    <location>
        <begin position="288"/>
        <end position="316"/>
    </location>
</feature>
<dbReference type="EC" id="2.7.11.1" evidence="8"/>
<feature type="domain" description="C3H1-type" evidence="7">
    <location>
        <begin position="241"/>
        <end position="269"/>
    </location>
</feature>
<feature type="zinc finger region" description="C3H1-type" evidence="5">
    <location>
        <begin position="241"/>
        <end position="269"/>
    </location>
</feature>
<evidence type="ECO:0000256" key="3">
    <source>
        <dbReference type="ARBA" id="ARBA00022833"/>
    </source>
</evidence>
<keyword evidence="8" id="KW-0808">Transferase</keyword>
<feature type="compositionally biased region" description="Basic and acidic residues" evidence="6">
    <location>
        <begin position="51"/>
        <end position="61"/>
    </location>
</feature>
<dbReference type="SUPFAM" id="SSF90229">
    <property type="entry name" value="CCCH zinc finger"/>
    <property type="match status" value="5"/>
</dbReference>
<keyword evidence="3 5" id="KW-0862">Zinc</keyword>
<dbReference type="GO" id="GO:0004674">
    <property type="term" value="F:protein serine/threonine kinase activity"/>
    <property type="evidence" value="ECO:0007669"/>
    <property type="project" value="UniProtKB-EC"/>
</dbReference>
<feature type="compositionally biased region" description="Polar residues" evidence="6">
    <location>
        <begin position="552"/>
        <end position="561"/>
    </location>
</feature>
<evidence type="ECO:0000256" key="4">
    <source>
        <dbReference type="ARBA" id="ARBA00023125"/>
    </source>
</evidence>
<feature type="region of interest" description="Disordered" evidence="6">
    <location>
        <begin position="1"/>
        <end position="111"/>
    </location>
</feature>
<feature type="zinc finger region" description="C3H1-type" evidence="5">
    <location>
        <begin position="335"/>
        <end position="363"/>
    </location>
</feature>
<keyword evidence="4" id="KW-0238">DNA-binding</keyword>
<dbReference type="InterPro" id="IPR000571">
    <property type="entry name" value="Znf_CCCH"/>
</dbReference>
<evidence type="ECO:0000256" key="6">
    <source>
        <dbReference type="SAM" id="MobiDB-lite"/>
    </source>
</evidence>
<accession>A0A0B2RF40</accession>
<evidence type="ECO:0000256" key="2">
    <source>
        <dbReference type="ARBA" id="ARBA00022771"/>
    </source>
</evidence>
<dbReference type="Gene3D" id="2.30.30.1190">
    <property type="match status" value="2"/>
</dbReference>
<proteinExistence type="predicted"/>
<evidence type="ECO:0000256" key="5">
    <source>
        <dbReference type="PROSITE-ProRule" id="PRU00723"/>
    </source>
</evidence>
<dbReference type="InterPro" id="IPR050974">
    <property type="entry name" value="Plant_ZF_CCCH"/>
</dbReference>
<dbReference type="GO" id="GO:0003729">
    <property type="term" value="F:mRNA binding"/>
    <property type="evidence" value="ECO:0007669"/>
    <property type="project" value="UniProtKB-ARBA"/>
</dbReference>
<evidence type="ECO:0000256" key="1">
    <source>
        <dbReference type="ARBA" id="ARBA00022723"/>
    </source>
</evidence>
<name>A0A0B2RF40_GLYSO</name>
<dbReference type="AlphaFoldDB" id="A0A0B2RF40"/>
<feature type="domain" description="C3H1-type" evidence="7">
    <location>
        <begin position="471"/>
        <end position="499"/>
    </location>
</feature>
<dbReference type="Gene3D" id="4.10.1000.10">
    <property type="entry name" value="Zinc finger, CCCH-type"/>
    <property type="match status" value="2"/>
</dbReference>
<dbReference type="Proteomes" id="UP000053555">
    <property type="component" value="Unassembled WGS sequence"/>
</dbReference>
<gene>
    <name evidence="8" type="ORF">glysoja_035925</name>
</gene>
<organism evidence="8">
    <name type="scientific">Glycine soja</name>
    <name type="common">Wild soybean</name>
    <dbReference type="NCBI Taxonomy" id="3848"/>
    <lineage>
        <taxon>Eukaryota</taxon>
        <taxon>Viridiplantae</taxon>
        <taxon>Streptophyta</taxon>
        <taxon>Embryophyta</taxon>
        <taxon>Tracheophyta</taxon>
        <taxon>Spermatophyta</taxon>
        <taxon>Magnoliopsida</taxon>
        <taxon>eudicotyledons</taxon>
        <taxon>Gunneridae</taxon>
        <taxon>Pentapetalae</taxon>
        <taxon>rosids</taxon>
        <taxon>fabids</taxon>
        <taxon>Fabales</taxon>
        <taxon>Fabaceae</taxon>
        <taxon>Papilionoideae</taxon>
        <taxon>50 kb inversion clade</taxon>
        <taxon>NPAAA clade</taxon>
        <taxon>indigoferoid/millettioid clade</taxon>
        <taxon>Phaseoleae</taxon>
        <taxon>Glycine</taxon>
        <taxon>Glycine subgen. Soja</taxon>
    </lineage>
</organism>
<feature type="domain" description="C3H1-type" evidence="7">
    <location>
        <begin position="335"/>
        <end position="363"/>
    </location>
</feature>
<feature type="compositionally biased region" description="Basic and acidic residues" evidence="6">
    <location>
        <begin position="73"/>
        <end position="94"/>
    </location>
</feature>
<feature type="domain" description="C3H1-type" evidence="7">
    <location>
        <begin position="517"/>
        <end position="545"/>
    </location>
</feature>
<evidence type="ECO:0000313" key="8">
    <source>
        <dbReference type="EMBL" id="KHN31930.1"/>
    </source>
</evidence>
<reference evidence="8" key="1">
    <citation type="submission" date="2014-07" db="EMBL/GenBank/DDBJ databases">
        <title>Identification of a novel salt tolerance gene in wild soybean by whole-genome sequencing.</title>
        <authorList>
            <person name="Lam H.-M."/>
            <person name="Qi X."/>
            <person name="Li M.-W."/>
            <person name="Liu X."/>
            <person name="Xie M."/>
            <person name="Ni M."/>
            <person name="Xu X."/>
        </authorList>
    </citation>
    <scope>NUCLEOTIDE SEQUENCE [LARGE SCALE GENOMIC DNA]</scope>
    <source>
        <tissue evidence="8">Root</tissue>
    </source>
</reference>
<feature type="zinc finger region" description="C3H1-type" evidence="5">
    <location>
        <begin position="471"/>
        <end position="499"/>
    </location>
</feature>
<dbReference type="EMBL" id="KN650452">
    <property type="protein sequence ID" value="KHN31930.1"/>
    <property type="molecule type" value="Genomic_DNA"/>
</dbReference>
<dbReference type="InterPro" id="IPR036855">
    <property type="entry name" value="Znf_CCCH_sf"/>
</dbReference>
<keyword evidence="2 5" id="KW-0863">Zinc-finger</keyword>
<feature type="region of interest" description="Disordered" evidence="6">
    <location>
        <begin position="549"/>
        <end position="579"/>
    </location>
</feature>
<keyword evidence="1 5" id="KW-0479">Metal-binding</keyword>
<sequence>MEPIESESVSSSAKDQQLGEPSSTVHPLDHDPQPSDLNRVTPVDDALGEEFQNKLDLKDGGESENNGSNLEDGGEKLSEDKGSNLEDASEKLGDEGAAAPEGGKGEGCDGDVGGVANDYGVIGDDVVVAEDGGVVRDDLVVVDEDDDDGVAVRDDLVVVDEDDDDGVAVRDDLVVVDEDDDDDGVVRNDVVVVVDVDGWNGSDEGCDWIENENVNESESDKVGVEYKDERSSGKAQQYPLRPEAEDCAFYLKTGTCKFGFNCKFNHPLRRKNLAKNENAGEREEQEERSGQTECKYYLRSGGCKFGKACKFNHTRGKSSSASSTAELNFLGLPIRVGEKECHYYMRTGSCKFGANCRFNHPDPTAIGGGDSPSGYGNGSSISLQGVSQSSISSWSSTRPLNEPAPFVPVILSHNPGVSPQSSEWNGYQAPVYLSERSLHPPSTYVMNNPAIESNVYMHHQKQMQVEEFPERPGEPECSYFLKTGDCKFKSNCKFHHPKNRIARLPPCNLSDKGLPLRPEQTVCTYYRRYGICKFGPACKFDHPPPSTMAGLDQQSSYTNSAGVDVAENGDADDGNQQSV</sequence>